<sequence>MPDSDRTIEGATSLVKEILPDLIDVACFWATSENVEAVRARDTLKQNARRPFHTFLYQYLGKLHHELLRVPVRLTKTNDKTLHQALARTLSIFEDEVIVSSRAFGLISWSWFSRDKQHERTLGNMLHWAARSRCHDEDKLLWLIKNTRLAAPPEQVRTNLLDAVASCALQIEKLLPVYAVPFEDEEFASISAEQRAAWRKVEEMCKGVEHIHRQLSSAWRCSCPNPHEALHFAINPYSSREDGTISSAVLHDSSGWKRTAMLMKYAQHGNANYDEFCQDLNASTADRPWYTISNCASCMQPMTFDQLEMRLQSRPLPKERLCLAVILSHLYLHLSGGAWWPYTRTDAFIRFDGPERSSLSPLSTPFLPFSTCMEFQPDVRFGFVNPSMPSLVQFGKLLLEIILWESCSWEGNAFEESLRKLRCESDLANVDRILVAIIACTGYKGEDRLRAKACDQTIRNSERMRMEFLTVVIQNLEYVLRVAYQIDANMLFSLPERNVTPRREPMNDDERRRDARNDALEAVIASELAQMGRPAVKPMDHAVIPDIEFVLNDDTGEEQSIESRE</sequence>
<gene>
    <name evidence="3" type="ORF">K489DRAFT_81795</name>
</gene>
<proteinExistence type="predicted"/>
<reference evidence="3" key="3">
    <citation type="submission" date="2025-08" db="UniProtKB">
        <authorList>
            <consortium name="RefSeq"/>
        </authorList>
    </citation>
    <scope>IDENTIFICATION</scope>
    <source>
        <strain evidence="3">CBS 342.82</strain>
    </source>
</reference>
<protein>
    <recommendedName>
        <fullName evidence="1">DUF7580 domain-containing protein</fullName>
    </recommendedName>
</protein>
<dbReference type="Proteomes" id="UP000504637">
    <property type="component" value="Unplaced"/>
</dbReference>
<dbReference type="OrthoDB" id="206201at2759"/>
<reference evidence="3" key="2">
    <citation type="submission" date="2020-04" db="EMBL/GenBank/DDBJ databases">
        <authorList>
            <consortium name="NCBI Genome Project"/>
        </authorList>
    </citation>
    <scope>NUCLEOTIDE SEQUENCE</scope>
    <source>
        <strain evidence="3">CBS 342.82</strain>
    </source>
</reference>
<name>A0A6J3LSV4_9PEZI</name>
<evidence type="ECO:0000259" key="1">
    <source>
        <dbReference type="Pfam" id="PF24476"/>
    </source>
</evidence>
<dbReference type="AlphaFoldDB" id="A0A6J3LSV4"/>
<evidence type="ECO:0000313" key="3">
    <source>
        <dbReference type="RefSeq" id="XP_033455892.1"/>
    </source>
</evidence>
<organism evidence="3">
    <name type="scientific">Dissoconium aciculare CBS 342.82</name>
    <dbReference type="NCBI Taxonomy" id="1314786"/>
    <lineage>
        <taxon>Eukaryota</taxon>
        <taxon>Fungi</taxon>
        <taxon>Dikarya</taxon>
        <taxon>Ascomycota</taxon>
        <taxon>Pezizomycotina</taxon>
        <taxon>Dothideomycetes</taxon>
        <taxon>Dothideomycetidae</taxon>
        <taxon>Mycosphaerellales</taxon>
        <taxon>Dissoconiaceae</taxon>
        <taxon>Dissoconium</taxon>
    </lineage>
</organism>
<accession>A0A6J3LSV4</accession>
<keyword evidence="2" id="KW-1185">Reference proteome</keyword>
<dbReference type="RefSeq" id="XP_033455892.1">
    <property type="nucleotide sequence ID" value="XM_033608952.1"/>
</dbReference>
<reference evidence="3" key="1">
    <citation type="submission" date="2020-01" db="EMBL/GenBank/DDBJ databases">
        <authorList>
            <consortium name="DOE Joint Genome Institute"/>
            <person name="Haridas S."/>
            <person name="Albert R."/>
            <person name="Binder M."/>
            <person name="Bloem J."/>
            <person name="Labutti K."/>
            <person name="Salamov A."/>
            <person name="Andreopoulos B."/>
            <person name="Baker S.E."/>
            <person name="Barry K."/>
            <person name="Bills G."/>
            <person name="Bluhm B.H."/>
            <person name="Cannon C."/>
            <person name="Castanera R."/>
            <person name="Culley D.E."/>
            <person name="Daum C."/>
            <person name="Ezra D."/>
            <person name="Gonzalez J.B."/>
            <person name="Henrissat B."/>
            <person name="Kuo A."/>
            <person name="Liang C."/>
            <person name="Lipzen A."/>
            <person name="Lutzoni F."/>
            <person name="Magnuson J."/>
            <person name="Mondo S."/>
            <person name="Nolan M."/>
            <person name="Ohm R."/>
            <person name="Pangilinan J."/>
            <person name="Park H.-J."/>
            <person name="Ramirez L."/>
            <person name="Alfaro M."/>
            <person name="Sun H."/>
            <person name="Tritt A."/>
            <person name="Yoshinaga Y."/>
            <person name="Zwiers L.-H."/>
            <person name="Turgeon B.G."/>
            <person name="Goodwin S.B."/>
            <person name="Spatafora J.W."/>
            <person name="Crous P.W."/>
            <person name="Grigoriev I.V."/>
        </authorList>
    </citation>
    <scope>NUCLEOTIDE SEQUENCE</scope>
    <source>
        <strain evidence="3">CBS 342.82</strain>
    </source>
</reference>
<dbReference type="GeneID" id="54366753"/>
<dbReference type="Pfam" id="PF24476">
    <property type="entry name" value="DUF7580"/>
    <property type="match status" value="1"/>
</dbReference>
<dbReference type="InterPro" id="IPR056002">
    <property type="entry name" value="DUF7580"/>
</dbReference>
<feature type="domain" description="DUF7580" evidence="1">
    <location>
        <begin position="313"/>
        <end position="478"/>
    </location>
</feature>
<evidence type="ECO:0000313" key="2">
    <source>
        <dbReference type="Proteomes" id="UP000504637"/>
    </source>
</evidence>